<protein>
    <submittedName>
        <fullName evidence="1">Uncharacterized protein</fullName>
    </submittedName>
</protein>
<evidence type="ECO:0000313" key="2">
    <source>
        <dbReference type="Proteomes" id="UP000019772"/>
    </source>
</evidence>
<proteinExistence type="predicted"/>
<gene>
    <name evidence="1" type="ORF">PSAB_10645</name>
</gene>
<dbReference type="eggNOG" id="COG2885">
    <property type="taxonomic scope" value="Bacteria"/>
</dbReference>
<keyword evidence="2" id="KW-1185">Reference proteome</keyword>
<dbReference type="HOGENOM" id="CLU_238502_0_0_9"/>
<dbReference type="STRING" id="1268072.PSAB_10645"/>
<reference evidence="1 2" key="1">
    <citation type="journal article" date="2014" name="PLoS Genet.">
        <title>Comparative Genomic Analysis of N2-Fixing and Non-N2-Fixing Paenibacillus spp.: Organization, Evolution and Expression of the Nitrogen Fixation Genes.</title>
        <authorList>
            <person name="Xie J.B."/>
            <person name="Du Z."/>
            <person name="Bai L."/>
            <person name="Tian C."/>
            <person name="Zhang Y."/>
            <person name="Xie J.Y."/>
            <person name="Wang T."/>
            <person name="Liu X."/>
            <person name="Chen X."/>
            <person name="Cheng Q."/>
            <person name="Chen S."/>
            <person name="Li J."/>
        </authorList>
    </citation>
    <scope>NUCLEOTIDE SEQUENCE [LARGE SCALE GENOMIC DNA]</scope>
    <source>
        <strain evidence="1 2">T27</strain>
    </source>
</reference>
<organism evidence="1 2">
    <name type="scientific">Paenibacillus sabinae T27</name>
    <dbReference type="NCBI Taxonomy" id="1268072"/>
    <lineage>
        <taxon>Bacteria</taxon>
        <taxon>Bacillati</taxon>
        <taxon>Bacillota</taxon>
        <taxon>Bacilli</taxon>
        <taxon>Bacillales</taxon>
        <taxon>Paenibacillaceae</taxon>
        <taxon>Paenibacillus</taxon>
    </lineage>
</organism>
<dbReference type="EMBL" id="CP004078">
    <property type="protein sequence ID" value="AHV97059.1"/>
    <property type="molecule type" value="Genomic_DNA"/>
</dbReference>
<sequence>MRDVIPETMLDVIKRRFGVGIDPDSNGGQILNSLRPRPPFDDQMLTGQADVTPLTLTFTNDGLSVHPAQVTDALVFTLPVGPLDFKLVPPDAVHPKPQVELKLVSFPVPLPYLRPAQLKPDGTLQEAAGKVELHFPDLLLVVAGSSAKLAPSRNATAALEVTMTPPLALFGPSTVVGFGFDRAALKLEGPDTPELFVPTVEIYVSPPALPALAMHGSCRDLYLGLSGGGLSGDFSLGLVNGALASARPRFLRNMATRLRLNRNSVTLLELTGQIDLPGELRVLVGLQEDSSQLIDYVLSLMLDGGWKAALTLKANGNRNYLWRTQRPFPNPDAHDLPRDTLGAYAVFSPLLIPNLPGAGSSGYIDLGISAGAAGAIAASQSVSTQSVTLYGGQLVIHQPVGAPPEAFLFFDLETELHFKMKIGAMKLLATRRPLKVRQRAIGLRLDFGPGDGPPQFKPVFDPAKGFSLDLSDPGLFEVPAPLGDIVQPEGARMARENPLNFEIDLVLKADLGVVTVDRASVRIPVDSTALPTLTALGAHINVPGALSGSGYLKLLPDGSFAGSLDAAITPPFGVRVASGLQIDNARDSTSNETLTAVMVTLGVELPVPIPLANSGLGLFGLLGMFGMHFTRNQLSSQTALNWFVDSAKGNATNLNAWKANAHAWALGLGAVIGTVEGGFLTHAKGMVVIELPGPRFLLVTNADLLKGRPATRGTETGKFLAIIDIQPDKSLTMGIVVDYSIKPLLEFRVPVEAFFDFKQPENWHLDVGGIPPRLPASIKFLNEMRADGYLLIHGNGIPSAGDPTPPSQADFPIGPLYGFSVAAGVRAAFTWGPEEIGLYLKIAAQIDVGISFKPFLIIGKMSLRGELHLFIVSIEASASAEVIISPIGHFISAEVCGSVDFFFFDVEGCVKLELGERPGKPPAEPLVRALSLHSRSPALLTGSAVDRPVDGNLGDAAYFAGNWVGELPVVPIDTIPVLQMEMRPCVDPACKFFNQTIDSKLPPNGWVRRGERFYRYTLQSIQLICTNASGAPLYPPVYEGETPAVWWDRYGKQSGSGDNEVQLALLSWIPDATPAAAERTTSLDQRVKARWGNVCIEVAPPTKVLWTFRQAPGGPSKSGWRLEGLAWPDSPGTYRGMLPETRLQVTEPWRSGEQLADGMILADPAYICAWQGEPDRLLVAPHTGIRFRPAVPNDHQFDELLQALRPGGLDALADAIRLNCGGLRTVRLLLFVHPVVWRHEFLLLRALDNEGSPTGFEQTISPNTSRVITHPDELPSDWNDSDAPWKPLTEGACNFWFHSLGAIAERAKLVVFEADLQGGAAQLEIGLSKDFYDSDSKKIGFLPNWGLLIIEGLLEAEFLRYNYDKEAVKQNIQVVNGALGADQGKRALLRPDAFYTVDLTYDVEAADNDGNGNPKEDDIQKLIGQRQQLRFKTDAKPPERLDPWVLATDPGPAQNFFFYGDLLRIVFATNATRKLFKAYNQELFAVVKAASGKHPQASPGFDAAVTKLGNSVFPPKGIAAAAMTPFESSLREALAGQSCLSVSNQTAAHELVTLKMKLEPLTDYILDLEARSSAAAPSYPMFRRHFSTSRYESMEALAADVNKTQVQHRRVASTAPLAILAAQNPGSSVLQVSDLDIENALRRARWGDLARPVNPRLTVLWKDGAPGTPPQPFALLIETTEPLWRWRDVPQEVMDSHGTRRYQLQPAAWLDVIETTAGVRLVSRFIRSSGGGRTLVVLKPSARGGTLSLALRRTHHILFEGNTAVRTASIKTISLAMAPWEDQS</sequence>
<dbReference type="PATRIC" id="fig|1268072.3.peg.2221"/>
<dbReference type="Proteomes" id="UP000019772">
    <property type="component" value="Chromosome"/>
</dbReference>
<evidence type="ECO:0000313" key="1">
    <source>
        <dbReference type="EMBL" id="AHV97059.1"/>
    </source>
</evidence>
<dbReference type="OrthoDB" id="1205007at2"/>
<name>X4ZZI0_9BACL</name>
<dbReference type="RefSeq" id="WP_025334596.1">
    <property type="nucleotide sequence ID" value="NZ_CP004078.1"/>
</dbReference>
<accession>X4ZZI0</accession>
<dbReference type="KEGG" id="psab:PSAB_10645"/>